<dbReference type="EMBL" id="GL984378">
    <property type="protein sequence ID" value="EGR27263.1"/>
    <property type="molecule type" value="Genomic_DNA"/>
</dbReference>
<dbReference type="PANTHER" id="PTHR45614">
    <property type="entry name" value="MYB PROTEIN-RELATED"/>
    <property type="match status" value="1"/>
</dbReference>
<dbReference type="InterPro" id="IPR001005">
    <property type="entry name" value="SANT/Myb"/>
</dbReference>
<dbReference type="PROSITE" id="PS50090">
    <property type="entry name" value="MYB_LIKE"/>
    <property type="match status" value="2"/>
</dbReference>
<dbReference type="FunFam" id="1.10.10.60:FF:000010">
    <property type="entry name" value="Transcriptional activator Myb isoform A"/>
    <property type="match status" value="1"/>
</dbReference>
<dbReference type="InterPro" id="IPR050560">
    <property type="entry name" value="MYB_TF"/>
</dbReference>
<dbReference type="GO" id="GO:0005634">
    <property type="term" value="C:nucleus"/>
    <property type="evidence" value="ECO:0007669"/>
    <property type="project" value="TreeGrafter"/>
</dbReference>
<keyword evidence="1" id="KW-0677">Repeat</keyword>
<feature type="domain" description="Myb-like" evidence="3">
    <location>
        <begin position="62"/>
        <end position="112"/>
    </location>
</feature>
<evidence type="ECO:0000259" key="4">
    <source>
        <dbReference type="PROSITE" id="PS51294"/>
    </source>
</evidence>
<dbReference type="CDD" id="cd00167">
    <property type="entry name" value="SANT"/>
    <property type="match status" value="2"/>
</dbReference>
<dbReference type="GeneID" id="14903318"/>
<dbReference type="Pfam" id="PF13921">
    <property type="entry name" value="Myb_DNA-bind_6"/>
    <property type="match status" value="1"/>
</dbReference>
<dbReference type="OMA" id="METRIGK"/>
<dbReference type="SMART" id="SM00717">
    <property type="entry name" value="SANT"/>
    <property type="match status" value="2"/>
</dbReference>
<reference evidence="5 6" key="1">
    <citation type="submission" date="2011-07" db="EMBL/GenBank/DDBJ databases">
        <authorList>
            <person name="Coyne R."/>
            <person name="Brami D."/>
            <person name="Johnson J."/>
            <person name="Hostetler J."/>
            <person name="Hannick L."/>
            <person name="Clark T."/>
            <person name="Cassidy-Hanley D."/>
            <person name="Inman J."/>
        </authorList>
    </citation>
    <scope>NUCLEOTIDE SEQUENCE [LARGE SCALE GENOMIC DNA]</scope>
    <source>
        <strain evidence="5 6">G5</strain>
    </source>
</reference>
<sequence length="132" mass="15597">MDQKLIKNQIENIKKGSWDYQEDEKLILWVKKNGPSNWSLCAETIKCRTGKQCRERWHNNLNPNVKKGNWTKEEDDNIFQQYLQLGSSWSYIAKSLKGRTENSVKNRFYSTVRKMLSDNGKQTFITDSNCQQ</sequence>
<feature type="domain" description="HTH myb-type" evidence="4">
    <location>
        <begin position="66"/>
        <end position="116"/>
    </location>
</feature>
<dbReference type="OrthoDB" id="2143914at2759"/>
<dbReference type="GO" id="GO:0000978">
    <property type="term" value="F:RNA polymerase II cis-regulatory region sequence-specific DNA binding"/>
    <property type="evidence" value="ECO:0007669"/>
    <property type="project" value="TreeGrafter"/>
</dbReference>
<dbReference type="InterPro" id="IPR009057">
    <property type="entry name" value="Homeodomain-like_sf"/>
</dbReference>
<dbReference type="GO" id="GO:0000981">
    <property type="term" value="F:DNA-binding transcription factor activity, RNA polymerase II-specific"/>
    <property type="evidence" value="ECO:0007669"/>
    <property type="project" value="TreeGrafter"/>
</dbReference>
<dbReference type="PANTHER" id="PTHR45614:SF232">
    <property type="entry name" value="TRANSCRIPTION FACTOR MYB3R-2"/>
    <property type="match status" value="1"/>
</dbReference>
<protein>
    <submittedName>
        <fullName evidence="5">Myb-like DNA-binding domain protein</fullName>
    </submittedName>
</protein>
<dbReference type="AlphaFoldDB" id="G0R5K3"/>
<evidence type="ECO:0000313" key="6">
    <source>
        <dbReference type="Proteomes" id="UP000008983"/>
    </source>
</evidence>
<organism evidence="5 6">
    <name type="scientific">Ichthyophthirius multifiliis</name>
    <name type="common">White spot disease agent</name>
    <name type="synonym">Ich</name>
    <dbReference type="NCBI Taxonomy" id="5932"/>
    <lineage>
        <taxon>Eukaryota</taxon>
        <taxon>Sar</taxon>
        <taxon>Alveolata</taxon>
        <taxon>Ciliophora</taxon>
        <taxon>Intramacronucleata</taxon>
        <taxon>Oligohymenophorea</taxon>
        <taxon>Hymenostomatida</taxon>
        <taxon>Ophryoglenina</taxon>
        <taxon>Ichthyophthirius</taxon>
    </lineage>
</organism>
<dbReference type="eggNOG" id="KOG0048">
    <property type="taxonomic scope" value="Eukaryota"/>
</dbReference>
<dbReference type="SUPFAM" id="SSF46689">
    <property type="entry name" value="Homeodomain-like"/>
    <property type="match status" value="2"/>
</dbReference>
<dbReference type="STRING" id="857967.G0R5K3"/>
<name>G0R5K3_ICHMU</name>
<dbReference type="InterPro" id="IPR017930">
    <property type="entry name" value="Myb_dom"/>
</dbReference>
<evidence type="ECO:0000259" key="3">
    <source>
        <dbReference type="PROSITE" id="PS50090"/>
    </source>
</evidence>
<dbReference type="RefSeq" id="XP_004024147.1">
    <property type="nucleotide sequence ID" value="XM_004024098.1"/>
</dbReference>
<keyword evidence="6" id="KW-1185">Reference proteome</keyword>
<keyword evidence="2 5" id="KW-0238">DNA-binding</keyword>
<evidence type="ECO:0000256" key="2">
    <source>
        <dbReference type="ARBA" id="ARBA00023125"/>
    </source>
</evidence>
<accession>G0R5K3</accession>
<feature type="domain" description="Myb-like" evidence="3">
    <location>
        <begin position="10"/>
        <end position="61"/>
    </location>
</feature>
<evidence type="ECO:0000313" key="5">
    <source>
        <dbReference type="EMBL" id="EGR27263.1"/>
    </source>
</evidence>
<dbReference type="InParanoid" id="G0R5K3"/>
<feature type="domain" description="HTH myb-type" evidence="4">
    <location>
        <begin position="10"/>
        <end position="65"/>
    </location>
</feature>
<proteinExistence type="predicted"/>
<dbReference type="PROSITE" id="PS51294">
    <property type="entry name" value="HTH_MYB"/>
    <property type="match status" value="2"/>
</dbReference>
<evidence type="ECO:0000256" key="1">
    <source>
        <dbReference type="ARBA" id="ARBA00022737"/>
    </source>
</evidence>
<dbReference type="Gene3D" id="1.10.10.60">
    <property type="entry name" value="Homeodomain-like"/>
    <property type="match status" value="2"/>
</dbReference>
<gene>
    <name evidence="5" type="ORF">IMG5_199430</name>
</gene>
<dbReference type="Proteomes" id="UP000008983">
    <property type="component" value="Unassembled WGS sequence"/>
</dbReference>